<gene>
    <name evidence="11" type="ORF">OKIOD_LOCUS15013</name>
</gene>
<keyword evidence="5" id="KW-0931">ER-Golgi transport</keyword>
<dbReference type="PANTHER" id="PTHR23249">
    <property type="entry name" value="TRAFFICKING PROTEIN PARTICLE COMPLEX SUBUNIT"/>
    <property type="match status" value="1"/>
</dbReference>
<evidence type="ECO:0000256" key="10">
    <source>
        <dbReference type="ARBA" id="ARBA00046941"/>
    </source>
</evidence>
<evidence type="ECO:0000256" key="2">
    <source>
        <dbReference type="ARBA" id="ARBA00004555"/>
    </source>
</evidence>
<dbReference type="Gene3D" id="3.30.450.70">
    <property type="match status" value="1"/>
</dbReference>
<evidence type="ECO:0000256" key="4">
    <source>
        <dbReference type="ARBA" id="ARBA00022824"/>
    </source>
</evidence>
<dbReference type="SUPFAM" id="SSF64356">
    <property type="entry name" value="SNARE-like"/>
    <property type="match status" value="1"/>
</dbReference>
<organism evidence="11 12">
    <name type="scientific">Oikopleura dioica</name>
    <name type="common">Tunicate</name>
    <dbReference type="NCBI Taxonomy" id="34765"/>
    <lineage>
        <taxon>Eukaryota</taxon>
        <taxon>Metazoa</taxon>
        <taxon>Chordata</taxon>
        <taxon>Tunicata</taxon>
        <taxon>Appendicularia</taxon>
        <taxon>Copelata</taxon>
        <taxon>Oikopleuridae</taxon>
        <taxon>Oikopleura</taxon>
    </lineage>
</organism>
<evidence type="ECO:0000256" key="7">
    <source>
        <dbReference type="ARBA" id="ARBA00038179"/>
    </source>
</evidence>
<keyword evidence="12" id="KW-1185">Reference proteome</keyword>
<dbReference type="PANTHER" id="PTHR23249:SF15">
    <property type="entry name" value="TRAFFICKING PROTEIN PARTICLE COMPLEX SUBUNIT 4"/>
    <property type="match status" value="1"/>
</dbReference>
<dbReference type="Proteomes" id="UP001158576">
    <property type="component" value="Chromosome 2"/>
</dbReference>
<proteinExistence type="inferred from homology"/>
<evidence type="ECO:0000256" key="8">
    <source>
        <dbReference type="ARBA" id="ARBA00039791"/>
    </source>
</evidence>
<keyword evidence="4" id="KW-0256">Endoplasmic reticulum</keyword>
<sequence>MNRIIGSFRSSLSVPARNISVSTNLAKANAGKAKNYGVPGQNRKQWYWVTLKSMAGTGNTMTWVRHEKDPKVVILHPDPKLDPAAYPDSKVLWVETKRGEKVWPYNLRQMKFIMGQVGDKRLIKDNPRYSAPWHRPMGADQVAERLYCNYYCQMPVDRFFIVSKSGGLIYSYDNAAACPSVEQTLGFPLPFELDVVDGKIEVVYGEQDGIKTGQVLLNYNEHEVSGTVVRDGSQTGTPVLTLLADKANYPVNLRFGLPKMSSNEKIIMASTFHTVFAFSCQLSPMTGSSGIKAMDCGSFKFFCFQSPTGTKFICQTDTRVTDERAESFLEKCYEIYSDYALKNPFYSLEMPIRADLFDIHLKSSIELVDRPLMRS</sequence>
<dbReference type="CDD" id="cd14856">
    <property type="entry name" value="TRAPPC4_synbindin"/>
    <property type="match status" value="1"/>
</dbReference>
<evidence type="ECO:0000256" key="9">
    <source>
        <dbReference type="ARBA" id="ARBA00046052"/>
    </source>
</evidence>
<comment type="function">
    <text evidence="9">Core component of the TRAPP complexes which has a function of guanine nucleotide exchange factor activity for Rab1 GTPase. Plays a role in vesicular transport from endoplasmic reticulum to Golgi and autophagy. May play a role in dendrite postsynaptic membrane trafficking.</text>
</comment>
<comment type="subcellular location">
    <subcellularLocation>
        <location evidence="1">Endoplasmic reticulum</location>
    </subcellularLocation>
    <subcellularLocation>
        <location evidence="2">Golgi apparatus</location>
    </subcellularLocation>
</comment>
<evidence type="ECO:0000256" key="3">
    <source>
        <dbReference type="ARBA" id="ARBA00022448"/>
    </source>
</evidence>
<comment type="subunit">
    <text evidence="10">Component of the multisubunit TRAPP (transport protein particle) complex, which includes at least TRAPPC2, TRAPPC2L, TRAPPC3, TRAPPC3L, TRAPPC4, TRAPPC5, TRAPPC8, TRAPPC9, TRAPPC10, TRAPPC11 and TRAPPC12. Interacts with SDC2.</text>
</comment>
<dbReference type="SMART" id="SM01399">
    <property type="entry name" value="Sybindin"/>
    <property type="match status" value="1"/>
</dbReference>
<dbReference type="InterPro" id="IPR011012">
    <property type="entry name" value="Longin-like_dom_sf"/>
</dbReference>
<evidence type="ECO:0000256" key="5">
    <source>
        <dbReference type="ARBA" id="ARBA00022892"/>
    </source>
</evidence>
<evidence type="ECO:0000256" key="6">
    <source>
        <dbReference type="ARBA" id="ARBA00023034"/>
    </source>
</evidence>
<keyword evidence="6" id="KW-0333">Golgi apparatus</keyword>
<dbReference type="InterPro" id="IPR007233">
    <property type="entry name" value="TRAPPC"/>
</dbReference>
<protein>
    <recommendedName>
        <fullName evidence="8">Trafficking protein particle complex subunit 4</fullName>
    </recommendedName>
</protein>
<evidence type="ECO:0000313" key="12">
    <source>
        <dbReference type="Proteomes" id="UP001158576"/>
    </source>
</evidence>
<dbReference type="EMBL" id="OU015567">
    <property type="protein sequence ID" value="CAG5111983.1"/>
    <property type="molecule type" value="Genomic_DNA"/>
</dbReference>
<evidence type="ECO:0000256" key="1">
    <source>
        <dbReference type="ARBA" id="ARBA00004240"/>
    </source>
</evidence>
<keyword evidence="3" id="KW-0813">Transport</keyword>
<dbReference type="Pfam" id="PF04099">
    <property type="entry name" value="Sybindin"/>
    <property type="match status" value="1"/>
</dbReference>
<reference evidence="11 12" key="1">
    <citation type="submission" date="2021-04" db="EMBL/GenBank/DDBJ databases">
        <authorList>
            <person name="Bliznina A."/>
        </authorList>
    </citation>
    <scope>NUCLEOTIDE SEQUENCE [LARGE SCALE GENOMIC DNA]</scope>
</reference>
<comment type="similarity">
    <text evidence="7">Belongs to the TRAPP small subunits family. TRAPPC4 subfamily.</text>
</comment>
<name>A0ABN7TBS1_OIKDI</name>
<evidence type="ECO:0000313" key="11">
    <source>
        <dbReference type="EMBL" id="CAG5111983.1"/>
    </source>
</evidence>
<accession>A0ABN7TBS1</accession>